<dbReference type="EMBL" id="CP002131">
    <property type="protein sequence ID" value="ADL08851.1"/>
    <property type="molecule type" value="Genomic_DNA"/>
</dbReference>
<feature type="short sequence motif" description="GXGXXG" evidence="4">
    <location>
        <begin position="14"/>
        <end position="19"/>
    </location>
</feature>
<keyword evidence="1 4" id="KW-0378">Hydrolase</keyword>
<dbReference type="RefSeq" id="WP_013276859.1">
    <property type="nucleotide sequence ID" value="NC_014377.1"/>
</dbReference>
<accession>D9S0J3</accession>
<evidence type="ECO:0000256" key="3">
    <source>
        <dbReference type="ARBA" id="ARBA00023098"/>
    </source>
</evidence>
<organism evidence="6 7">
    <name type="scientific">Thermosediminibacter oceani (strain ATCC BAA-1034 / DSM 16646 / JW/IW-1228P)</name>
    <dbReference type="NCBI Taxonomy" id="555079"/>
    <lineage>
        <taxon>Bacteria</taxon>
        <taxon>Bacillati</taxon>
        <taxon>Bacillota</taxon>
        <taxon>Clostridia</taxon>
        <taxon>Thermosediminibacterales</taxon>
        <taxon>Thermosediminibacteraceae</taxon>
        <taxon>Thermosediminibacter</taxon>
    </lineage>
</organism>
<dbReference type="eggNOG" id="COG1752">
    <property type="taxonomic scope" value="Bacteria"/>
</dbReference>
<name>D9S0J3_THEOJ</name>
<sequence>MLKKQYRFGLVLSGGGLRGAVHLGILKALMKNGFYPDILAGTSAGSIAAAFYACEVDIDWFASRVSSLKPWRLLDPTFPPAAVFTLVYYFWTRRRPMVMRKWPDGLFNGDKIEKYLDRLFGGRTFDDLRVPISVVSADVETGETVVFCPRENIPMGGMRNTVFISDAPVSAAVRASISLPGIFVPKRLAGRKLVDGGIKNNVPVDVLYHQGALKILAVDLGRSTGRRRVDTAMDVLMASVDIMGDELCYYIQKEYPAFYVYPQVQGVGYTDFYRIPELIKFGEDFASRNMNEIEKFLCS</sequence>
<dbReference type="InterPro" id="IPR016035">
    <property type="entry name" value="Acyl_Trfase/lysoPLipase"/>
</dbReference>
<dbReference type="PANTHER" id="PTHR14226:SF29">
    <property type="entry name" value="NEUROPATHY TARGET ESTERASE SWS"/>
    <property type="match status" value="1"/>
</dbReference>
<evidence type="ECO:0000256" key="2">
    <source>
        <dbReference type="ARBA" id="ARBA00022963"/>
    </source>
</evidence>
<gene>
    <name evidence="6" type="ordered locus">Toce_2137</name>
</gene>
<keyword evidence="3 4" id="KW-0443">Lipid metabolism</keyword>
<protein>
    <submittedName>
        <fullName evidence="6">Patatin</fullName>
    </submittedName>
</protein>
<evidence type="ECO:0000313" key="6">
    <source>
        <dbReference type="EMBL" id="ADL08851.1"/>
    </source>
</evidence>
<dbReference type="GO" id="GO:0016787">
    <property type="term" value="F:hydrolase activity"/>
    <property type="evidence" value="ECO:0007669"/>
    <property type="project" value="UniProtKB-UniRule"/>
</dbReference>
<dbReference type="PROSITE" id="PS51635">
    <property type="entry name" value="PNPLA"/>
    <property type="match status" value="1"/>
</dbReference>
<dbReference type="OrthoDB" id="9770965at2"/>
<evidence type="ECO:0000256" key="1">
    <source>
        <dbReference type="ARBA" id="ARBA00022801"/>
    </source>
</evidence>
<dbReference type="Proteomes" id="UP000000272">
    <property type="component" value="Chromosome"/>
</dbReference>
<dbReference type="SUPFAM" id="SSF52151">
    <property type="entry name" value="FabD/lysophospholipase-like"/>
    <property type="match status" value="1"/>
</dbReference>
<feature type="short sequence motif" description="DGA/G" evidence="4">
    <location>
        <begin position="195"/>
        <end position="197"/>
    </location>
</feature>
<evidence type="ECO:0000259" key="5">
    <source>
        <dbReference type="PROSITE" id="PS51635"/>
    </source>
</evidence>
<feature type="domain" description="PNPLA" evidence="5">
    <location>
        <begin position="10"/>
        <end position="208"/>
    </location>
</feature>
<dbReference type="Gene3D" id="3.40.1090.10">
    <property type="entry name" value="Cytosolic phospholipase A2 catalytic domain"/>
    <property type="match status" value="1"/>
</dbReference>
<keyword evidence="7" id="KW-1185">Reference proteome</keyword>
<proteinExistence type="predicted"/>
<reference evidence="6 7" key="1">
    <citation type="journal article" date="2010" name="Stand. Genomic Sci.">
        <title>Complete genome sequence of Thermosediminibacter oceani type strain (JW/IW-1228P).</title>
        <authorList>
            <person name="Pitluck S."/>
            <person name="Yasawong M."/>
            <person name="Munk C."/>
            <person name="Nolan M."/>
            <person name="Lapidus A."/>
            <person name="Lucas S."/>
            <person name="Glavina Del Rio T."/>
            <person name="Tice H."/>
            <person name="Cheng J.F."/>
            <person name="Bruce D."/>
            <person name="Detter C."/>
            <person name="Tapia R."/>
            <person name="Han C."/>
            <person name="Goodwin L."/>
            <person name="Liolios K."/>
            <person name="Ivanova N."/>
            <person name="Mavromatis K."/>
            <person name="Mikhailova N."/>
            <person name="Pati A."/>
            <person name="Chen A."/>
            <person name="Palaniappan K."/>
            <person name="Land M."/>
            <person name="Hauser L."/>
            <person name="Chang Y.J."/>
            <person name="Jeffries C.D."/>
            <person name="Rohde M."/>
            <person name="Spring S."/>
            <person name="Sikorski J."/>
            <person name="Goker M."/>
            <person name="Woyke T."/>
            <person name="Bristow J."/>
            <person name="Eisen J.A."/>
            <person name="Markowitz V."/>
            <person name="Hugenholtz P."/>
            <person name="Kyrpides N.C."/>
            <person name="Klenk H.P."/>
        </authorList>
    </citation>
    <scope>NUCLEOTIDE SEQUENCE [LARGE SCALE GENOMIC DNA]</scope>
    <source>
        <strain evidence="7">ATCC BAA-1034 / DSM 16646 / JW/IW-1228P</strain>
    </source>
</reference>
<feature type="active site" description="Proton acceptor" evidence="4">
    <location>
        <position position="195"/>
    </location>
</feature>
<feature type="active site" description="Nucleophile" evidence="4">
    <location>
        <position position="43"/>
    </location>
</feature>
<dbReference type="KEGG" id="toc:Toce_2137"/>
<dbReference type="GO" id="GO:0016042">
    <property type="term" value="P:lipid catabolic process"/>
    <property type="evidence" value="ECO:0007669"/>
    <property type="project" value="UniProtKB-UniRule"/>
</dbReference>
<evidence type="ECO:0000313" key="7">
    <source>
        <dbReference type="Proteomes" id="UP000000272"/>
    </source>
</evidence>
<dbReference type="AlphaFoldDB" id="D9S0J3"/>
<feature type="short sequence motif" description="GXSXG" evidence="4">
    <location>
        <begin position="41"/>
        <end position="45"/>
    </location>
</feature>
<dbReference type="InterPro" id="IPR002641">
    <property type="entry name" value="PNPLA_dom"/>
</dbReference>
<dbReference type="HOGENOM" id="CLU_047251_4_2_9"/>
<dbReference type="STRING" id="555079.Toce_2137"/>
<evidence type="ECO:0000256" key="4">
    <source>
        <dbReference type="PROSITE-ProRule" id="PRU01161"/>
    </source>
</evidence>
<dbReference type="Pfam" id="PF01734">
    <property type="entry name" value="Patatin"/>
    <property type="match status" value="1"/>
</dbReference>
<keyword evidence="2 4" id="KW-0442">Lipid degradation</keyword>
<dbReference type="InterPro" id="IPR050301">
    <property type="entry name" value="NTE"/>
</dbReference>
<dbReference type="PANTHER" id="PTHR14226">
    <property type="entry name" value="NEUROPATHY TARGET ESTERASE/SWISS CHEESE D.MELANOGASTER"/>
    <property type="match status" value="1"/>
</dbReference>